<name>A0ABY7CQG0_9BASI</name>
<dbReference type="Proteomes" id="UP001164743">
    <property type="component" value="Chromosome 7A"/>
</dbReference>
<proteinExistence type="predicted"/>
<protein>
    <submittedName>
        <fullName evidence="1">Uncharacterized protein</fullName>
    </submittedName>
</protein>
<reference evidence="1" key="1">
    <citation type="submission" date="2022-10" db="EMBL/GenBank/DDBJ databases">
        <title>Puccinia triticina Genome sequencing and assembly.</title>
        <authorList>
            <person name="Li C."/>
        </authorList>
    </citation>
    <scope>NUCLEOTIDE SEQUENCE</scope>
    <source>
        <strain evidence="1">Pt15</strain>
    </source>
</reference>
<dbReference type="EMBL" id="CP110427">
    <property type="protein sequence ID" value="WAQ86366.1"/>
    <property type="molecule type" value="Genomic_DNA"/>
</dbReference>
<evidence type="ECO:0000313" key="2">
    <source>
        <dbReference type="Proteomes" id="UP001164743"/>
    </source>
</evidence>
<keyword evidence="2" id="KW-1185">Reference proteome</keyword>
<gene>
    <name evidence="1" type="ORF">PtA15_7A92</name>
</gene>
<evidence type="ECO:0000313" key="1">
    <source>
        <dbReference type="EMBL" id="WAQ86366.1"/>
    </source>
</evidence>
<dbReference type="RefSeq" id="XP_053021921.1">
    <property type="nucleotide sequence ID" value="XM_053171488.1"/>
</dbReference>
<dbReference type="GeneID" id="77812382"/>
<organism evidence="1 2">
    <name type="scientific">Puccinia triticina</name>
    <dbReference type="NCBI Taxonomy" id="208348"/>
    <lineage>
        <taxon>Eukaryota</taxon>
        <taxon>Fungi</taxon>
        <taxon>Dikarya</taxon>
        <taxon>Basidiomycota</taxon>
        <taxon>Pucciniomycotina</taxon>
        <taxon>Pucciniomycetes</taxon>
        <taxon>Pucciniales</taxon>
        <taxon>Pucciniaceae</taxon>
        <taxon>Puccinia</taxon>
    </lineage>
</organism>
<accession>A0ABY7CQG0</accession>
<sequence>MDPTPESKEGDYNWRGSDFTLKNTKALTQQLTKTMVDLHLKCLVHQVDFDLAAVFLMQEMPNSNIWKIIKMVLEAFGHTDLPSLNHTASHPKPPPTL</sequence>